<reference evidence="3" key="1">
    <citation type="submission" date="2021-01" db="EMBL/GenBank/DDBJ databases">
        <authorList>
            <consortium name="Genoscope - CEA"/>
            <person name="William W."/>
        </authorList>
    </citation>
    <scope>NUCLEOTIDE SEQUENCE</scope>
</reference>
<dbReference type="AlphaFoldDB" id="A0A8S1KVW0"/>
<sequence length="332" mass="40324">MYPKQRIQTRPITSNPGKRVNSMNQKCLIQDINKSFQLDVEKTKLEMQFLVDVERKKTETNKQIIHQAFLESQDLLNEANNKKLAIIQQQNEGTLQQIIQNHQQEIIKLHKYYEQQIEKIKQQYASKEDEEKFNYQNSLQQLKIQIQTNFEYQLEQYRQQFLRERNEINERHTWEIQRIKEKNEQQIKIIFDRLSREYDTKINDQIYQLTCSYESKIDQLKQNINYIEQQRQILDEQLRKLSKQNNEKQVQQEKTYSNSSVQTTIFFKDQEIQTDQTIQIIEPLYCTNYEEIITKNNQLKQMNFDLSSQNTDLKANIQFLEQLVNKYQNLFD</sequence>
<feature type="coiled-coil region" evidence="1">
    <location>
        <begin position="217"/>
        <end position="254"/>
    </location>
</feature>
<dbReference type="EMBL" id="CAJJDM010000026">
    <property type="protein sequence ID" value="CAD8058541.1"/>
    <property type="molecule type" value="Genomic_DNA"/>
</dbReference>
<keyword evidence="4" id="KW-1185">Reference proteome</keyword>
<comment type="caution">
    <text evidence="3">The sequence shown here is derived from an EMBL/GenBank/DDBJ whole genome shotgun (WGS) entry which is preliminary data.</text>
</comment>
<dbReference type="Proteomes" id="UP000688137">
    <property type="component" value="Unassembled WGS sequence"/>
</dbReference>
<dbReference type="OMA" id="INERHTW"/>
<evidence type="ECO:0000313" key="3">
    <source>
        <dbReference type="EMBL" id="CAD8058541.1"/>
    </source>
</evidence>
<protein>
    <submittedName>
        <fullName evidence="3">Uncharacterized protein</fullName>
    </submittedName>
</protein>
<gene>
    <name evidence="3" type="ORF">PPRIM_AZ9-3.1.T0270273</name>
</gene>
<keyword evidence="1" id="KW-0175">Coiled coil</keyword>
<evidence type="ECO:0000256" key="1">
    <source>
        <dbReference type="SAM" id="Coils"/>
    </source>
</evidence>
<evidence type="ECO:0000313" key="4">
    <source>
        <dbReference type="Proteomes" id="UP000688137"/>
    </source>
</evidence>
<organism evidence="3 4">
    <name type="scientific">Paramecium primaurelia</name>
    <dbReference type="NCBI Taxonomy" id="5886"/>
    <lineage>
        <taxon>Eukaryota</taxon>
        <taxon>Sar</taxon>
        <taxon>Alveolata</taxon>
        <taxon>Ciliophora</taxon>
        <taxon>Intramacronucleata</taxon>
        <taxon>Oligohymenophorea</taxon>
        <taxon>Peniculida</taxon>
        <taxon>Parameciidae</taxon>
        <taxon>Paramecium</taxon>
    </lineage>
</organism>
<evidence type="ECO:0000256" key="2">
    <source>
        <dbReference type="SAM" id="MobiDB-lite"/>
    </source>
</evidence>
<name>A0A8S1KVW0_PARPR</name>
<proteinExistence type="predicted"/>
<accession>A0A8S1KVW0</accession>
<feature type="region of interest" description="Disordered" evidence="2">
    <location>
        <begin position="1"/>
        <end position="20"/>
    </location>
</feature>